<reference evidence="7 8" key="1">
    <citation type="journal article" date="2007" name="Nat. Biotechnol.">
        <title>Complete genome sequence of the myxobacterium Sorangium cellulosum.</title>
        <authorList>
            <person name="Schneiker S."/>
            <person name="Perlova O."/>
            <person name="Kaiser O."/>
            <person name="Gerth K."/>
            <person name="Alici A."/>
            <person name="Altmeyer M.O."/>
            <person name="Bartels D."/>
            <person name="Bekel T."/>
            <person name="Beyer S."/>
            <person name="Bode E."/>
            <person name="Bode H.B."/>
            <person name="Bolten C.J."/>
            <person name="Choudhuri J.V."/>
            <person name="Doss S."/>
            <person name="Elnakady Y.A."/>
            <person name="Frank B."/>
            <person name="Gaigalat L."/>
            <person name="Goesmann A."/>
            <person name="Groeger C."/>
            <person name="Gross F."/>
            <person name="Jelsbak L."/>
            <person name="Jelsbak L."/>
            <person name="Kalinowski J."/>
            <person name="Kegler C."/>
            <person name="Knauber T."/>
            <person name="Konietzny S."/>
            <person name="Kopp M."/>
            <person name="Krause L."/>
            <person name="Krug D."/>
            <person name="Linke B."/>
            <person name="Mahmud T."/>
            <person name="Martinez-Arias R."/>
            <person name="McHardy A.C."/>
            <person name="Merai M."/>
            <person name="Meyer F."/>
            <person name="Mormann S."/>
            <person name="Munoz-Dorado J."/>
            <person name="Perez J."/>
            <person name="Pradella S."/>
            <person name="Rachid S."/>
            <person name="Raddatz G."/>
            <person name="Rosenau F."/>
            <person name="Rueckert C."/>
            <person name="Sasse F."/>
            <person name="Scharfe M."/>
            <person name="Schuster S.C."/>
            <person name="Suen G."/>
            <person name="Treuner-Lange A."/>
            <person name="Velicer G.J."/>
            <person name="Vorholter F.-J."/>
            <person name="Weissman K.J."/>
            <person name="Welch R.D."/>
            <person name="Wenzel S.C."/>
            <person name="Whitworth D.E."/>
            <person name="Wilhelm S."/>
            <person name="Wittmann C."/>
            <person name="Bloecker H."/>
            <person name="Puehler A."/>
            <person name="Mueller R."/>
        </authorList>
    </citation>
    <scope>NUCLEOTIDE SEQUENCE [LARGE SCALE GENOMIC DNA]</scope>
    <source>
        <strain evidence="8">So ce56</strain>
    </source>
</reference>
<accession>A9EPT6</accession>
<dbReference type="InterPro" id="IPR050330">
    <property type="entry name" value="Bact_OuterMem_StrucFunc"/>
</dbReference>
<evidence type="ECO:0000256" key="1">
    <source>
        <dbReference type="ARBA" id="ARBA00004442"/>
    </source>
</evidence>
<evidence type="ECO:0000256" key="4">
    <source>
        <dbReference type="PROSITE-ProRule" id="PRU00473"/>
    </source>
</evidence>
<evidence type="ECO:0000256" key="2">
    <source>
        <dbReference type="ARBA" id="ARBA00023136"/>
    </source>
</evidence>
<feature type="compositionally biased region" description="Basic and acidic residues" evidence="5">
    <location>
        <begin position="214"/>
        <end position="223"/>
    </location>
</feature>
<evidence type="ECO:0000256" key="5">
    <source>
        <dbReference type="SAM" id="MobiDB-lite"/>
    </source>
</evidence>
<dbReference type="SUPFAM" id="SSF103088">
    <property type="entry name" value="OmpA-like"/>
    <property type="match status" value="1"/>
</dbReference>
<dbReference type="RefSeq" id="WP_012236522.1">
    <property type="nucleotide sequence ID" value="NC_010162.1"/>
</dbReference>
<dbReference type="CDD" id="cd07185">
    <property type="entry name" value="OmpA_C-like"/>
    <property type="match status" value="1"/>
</dbReference>
<dbReference type="GO" id="GO:0009279">
    <property type="term" value="C:cell outer membrane"/>
    <property type="evidence" value="ECO:0007669"/>
    <property type="project" value="UniProtKB-SubCell"/>
</dbReference>
<dbReference type="eggNOG" id="COG2885">
    <property type="taxonomic scope" value="Bacteria"/>
</dbReference>
<dbReference type="Pfam" id="PF00691">
    <property type="entry name" value="OmpA"/>
    <property type="match status" value="1"/>
</dbReference>
<evidence type="ECO:0000313" key="7">
    <source>
        <dbReference type="EMBL" id="CAN94052.1"/>
    </source>
</evidence>
<dbReference type="AlphaFoldDB" id="A9EPT6"/>
<dbReference type="BioCyc" id="SCEL448385:SCE_RS48825-MONOMER"/>
<dbReference type="PANTHER" id="PTHR30329:SF21">
    <property type="entry name" value="LIPOPROTEIN YIAD-RELATED"/>
    <property type="match status" value="1"/>
</dbReference>
<feature type="domain" description="OmpA-like" evidence="6">
    <location>
        <begin position="352"/>
        <end position="467"/>
    </location>
</feature>
<dbReference type="Gene3D" id="3.30.1330.60">
    <property type="entry name" value="OmpA-like domain"/>
    <property type="match status" value="1"/>
</dbReference>
<feature type="region of interest" description="Disordered" evidence="5">
    <location>
        <begin position="441"/>
        <end position="467"/>
    </location>
</feature>
<proteinExistence type="predicted"/>
<dbReference type="OrthoDB" id="9805566at2"/>
<dbReference type="PROSITE" id="PS51123">
    <property type="entry name" value="OMPA_2"/>
    <property type="match status" value="1"/>
</dbReference>
<feature type="compositionally biased region" description="Low complexity" evidence="5">
    <location>
        <begin position="257"/>
        <end position="267"/>
    </location>
</feature>
<dbReference type="KEGG" id="scl:sce3892"/>
<organism evidence="7 8">
    <name type="scientific">Sorangium cellulosum (strain So ce56)</name>
    <name type="common">Polyangium cellulosum (strain So ce56)</name>
    <dbReference type="NCBI Taxonomy" id="448385"/>
    <lineage>
        <taxon>Bacteria</taxon>
        <taxon>Pseudomonadati</taxon>
        <taxon>Myxococcota</taxon>
        <taxon>Polyangia</taxon>
        <taxon>Polyangiales</taxon>
        <taxon>Polyangiaceae</taxon>
        <taxon>Sorangium</taxon>
    </lineage>
</organism>
<dbReference type="STRING" id="448385.sce3892"/>
<dbReference type="InterPro" id="IPR009282">
    <property type="entry name" value="DUF937"/>
</dbReference>
<feature type="region of interest" description="Disordered" evidence="5">
    <location>
        <begin position="191"/>
        <end position="223"/>
    </location>
</feature>
<dbReference type="HOGENOM" id="CLU_047813_0_0_7"/>
<name>A9EPT6_SORC5</name>
<keyword evidence="3" id="KW-0998">Cell outer membrane</keyword>
<sequence>MSLLDTTRGFLTPELISAATKGLGLSDESPTNVRGAAESSVPTLLAGMAQVASSESGAAQLFRMITERDYEGLLGRAGPLRAEQAEELSHHGQSMIARLFGDRASGMIDLVSRSSGVEQRSSTAMLGLVAPIVACVLGREVRSRGLTARGLSDLLSHHKQAFKDDPRAPAGLAGFLAPSIAATAPFVAAPARERPHDAVSSAPPRTAAYSTPHPSREGPPRQRQTREWLLPTLLAAAVLGGLWAFVRERRLDRTAAAPTHEAPVAAAPREDLAQPVAPPPQPEAPPPQPEAPRAEAPTAAAPSEAPPNAPEVVEQLRITAGEMTLPGGKVLSVDEHSSEAEIARYLDAGAAEGPRRFSMEGINFQFGTTELTEASRPKLEALADILDAYPTARVRIEGHTDAVGGAEGNRSLSLARAQEVRNELTARQIAPDRIEVAGMGANQPVAPNDTAGGRAQNRRIDVTVLSR</sequence>
<dbReference type="EMBL" id="AM746676">
    <property type="protein sequence ID" value="CAN94052.1"/>
    <property type="molecule type" value="Genomic_DNA"/>
</dbReference>
<dbReference type="Pfam" id="PF06078">
    <property type="entry name" value="DUF937"/>
    <property type="match status" value="1"/>
</dbReference>
<evidence type="ECO:0000259" key="6">
    <source>
        <dbReference type="PROSITE" id="PS51123"/>
    </source>
</evidence>
<evidence type="ECO:0000313" key="8">
    <source>
        <dbReference type="Proteomes" id="UP000002139"/>
    </source>
</evidence>
<keyword evidence="2 4" id="KW-0472">Membrane</keyword>
<dbReference type="PRINTS" id="PR01021">
    <property type="entry name" value="OMPADOMAIN"/>
</dbReference>
<dbReference type="InterPro" id="IPR006664">
    <property type="entry name" value="OMP_bac"/>
</dbReference>
<dbReference type="Proteomes" id="UP000002139">
    <property type="component" value="Chromosome"/>
</dbReference>
<gene>
    <name evidence="7" type="primary">ompA1</name>
    <name evidence="7" type="ordered locus">sce3892</name>
</gene>
<protein>
    <submittedName>
        <fullName evidence="7">Outer membrane protein</fullName>
    </submittedName>
</protein>
<dbReference type="InterPro" id="IPR036737">
    <property type="entry name" value="OmpA-like_sf"/>
</dbReference>
<feature type="region of interest" description="Disordered" evidence="5">
    <location>
        <begin position="257"/>
        <end position="309"/>
    </location>
</feature>
<feature type="compositionally biased region" description="Pro residues" evidence="5">
    <location>
        <begin position="276"/>
        <end position="290"/>
    </location>
</feature>
<feature type="compositionally biased region" description="Low complexity" evidence="5">
    <location>
        <begin position="294"/>
        <end position="303"/>
    </location>
</feature>
<dbReference type="InterPro" id="IPR006665">
    <property type="entry name" value="OmpA-like"/>
</dbReference>
<comment type="subcellular location">
    <subcellularLocation>
        <location evidence="1">Cell outer membrane</location>
    </subcellularLocation>
</comment>
<dbReference type="PANTHER" id="PTHR30329">
    <property type="entry name" value="STATOR ELEMENT OF FLAGELLAR MOTOR COMPLEX"/>
    <property type="match status" value="1"/>
</dbReference>
<evidence type="ECO:0000256" key="3">
    <source>
        <dbReference type="ARBA" id="ARBA00023237"/>
    </source>
</evidence>
<keyword evidence="8" id="KW-1185">Reference proteome</keyword>